<keyword evidence="6" id="KW-0732">Signal</keyword>
<proteinExistence type="predicted"/>
<protein>
    <submittedName>
        <fullName evidence="8">Peptidase M4 family protein</fullName>
    </submittedName>
</protein>
<evidence type="ECO:0000259" key="7">
    <source>
        <dbReference type="Pfam" id="PF07504"/>
    </source>
</evidence>
<keyword evidence="1" id="KW-0645">Protease</keyword>
<dbReference type="Pfam" id="PF07504">
    <property type="entry name" value="FTP"/>
    <property type="match status" value="1"/>
</dbReference>
<evidence type="ECO:0000256" key="3">
    <source>
        <dbReference type="ARBA" id="ARBA00022801"/>
    </source>
</evidence>
<evidence type="ECO:0000313" key="9">
    <source>
        <dbReference type="Proteomes" id="UP001458415"/>
    </source>
</evidence>
<feature type="domain" description="FTP" evidence="7">
    <location>
        <begin position="68"/>
        <end position="107"/>
    </location>
</feature>
<reference evidence="8 9" key="1">
    <citation type="submission" date="2024-06" db="EMBL/GenBank/DDBJ databases">
        <title>The Natural Products Discovery Center: Release of the First 8490 Sequenced Strains for Exploring Actinobacteria Biosynthetic Diversity.</title>
        <authorList>
            <person name="Kalkreuter E."/>
            <person name="Kautsar S.A."/>
            <person name="Yang D."/>
            <person name="Bader C.D."/>
            <person name="Teijaro C.N."/>
            <person name="Fluegel L."/>
            <person name="Davis C.M."/>
            <person name="Simpson J.R."/>
            <person name="Lauterbach L."/>
            <person name="Steele A.D."/>
            <person name="Gui C."/>
            <person name="Meng S."/>
            <person name="Li G."/>
            <person name="Viehrig K."/>
            <person name="Ye F."/>
            <person name="Su P."/>
            <person name="Kiefer A.F."/>
            <person name="Nichols A."/>
            <person name="Cepeda A.J."/>
            <person name="Yan W."/>
            <person name="Fan B."/>
            <person name="Jiang Y."/>
            <person name="Adhikari A."/>
            <person name="Zheng C.-J."/>
            <person name="Schuster L."/>
            <person name="Cowan T.M."/>
            <person name="Smanski M.J."/>
            <person name="Chevrette M.G."/>
            <person name="De Carvalho L.P.S."/>
            <person name="Shen B."/>
        </authorList>
    </citation>
    <scope>NUCLEOTIDE SEQUENCE [LARGE SCALE GENOMIC DNA]</scope>
    <source>
        <strain evidence="8 9">NPDC000634</strain>
    </source>
</reference>
<dbReference type="PANTHER" id="PTHR33794">
    <property type="entry name" value="BACILLOLYSIN"/>
    <property type="match status" value="1"/>
</dbReference>
<keyword evidence="3" id="KW-0378">Hydrolase</keyword>
<sequence length="211" mass="22015">MSRTRHTRGNRLATAGIAATTATLLAAVLSPAAHAQDRPTRATALQNAASALLDHATALGLTSAESTAVRDVIVDKDGTQHVRYDRTYHRLPVLGGDFVVHLTPNGGYRGADRATRGTISLPSITPKLSAPKAADLAVHALRAANLGETLKSVKAEPELVVDALHGTPRLAWRTNAAGLDSLGNPVARTVLTDARTGAQIDAWDSIETATG</sequence>
<dbReference type="PANTHER" id="PTHR33794:SF1">
    <property type="entry name" value="BACILLOLYSIN"/>
    <property type="match status" value="1"/>
</dbReference>
<evidence type="ECO:0000256" key="2">
    <source>
        <dbReference type="ARBA" id="ARBA00022723"/>
    </source>
</evidence>
<dbReference type="Gene3D" id="3.10.450.40">
    <property type="match status" value="1"/>
</dbReference>
<feature type="non-terminal residue" evidence="8">
    <location>
        <position position="211"/>
    </location>
</feature>
<evidence type="ECO:0000256" key="5">
    <source>
        <dbReference type="ARBA" id="ARBA00023049"/>
    </source>
</evidence>
<dbReference type="InterPro" id="IPR011096">
    <property type="entry name" value="FTP_domain"/>
</dbReference>
<evidence type="ECO:0000256" key="1">
    <source>
        <dbReference type="ARBA" id="ARBA00022670"/>
    </source>
</evidence>
<dbReference type="InterPro" id="IPR050728">
    <property type="entry name" value="Zinc_Metalloprotease_M4"/>
</dbReference>
<keyword evidence="4" id="KW-0862">Zinc</keyword>
<feature type="chain" id="PRO_5045728445" evidence="6">
    <location>
        <begin position="36"/>
        <end position="211"/>
    </location>
</feature>
<accession>A0ABV1WMD3</accession>
<name>A0ABV1WMD3_9ACTN</name>
<feature type="signal peptide" evidence="6">
    <location>
        <begin position="1"/>
        <end position="35"/>
    </location>
</feature>
<keyword evidence="9" id="KW-1185">Reference proteome</keyword>
<organism evidence="8 9">
    <name type="scientific">Streptomyces carpinensis</name>
    <dbReference type="NCBI Taxonomy" id="66369"/>
    <lineage>
        <taxon>Bacteria</taxon>
        <taxon>Bacillati</taxon>
        <taxon>Actinomycetota</taxon>
        <taxon>Actinomycetes</taxon>
        <taxon>Kitasatosporales</taxon>
        <taxon>Streptomycetaceae</taxon>
        <taxon>Streptomyces</taxon>
    </lineage>
</organism>
<gene>
    <name evidence="8" type="ORF">ABT317_49755</name>
</gene>
<evidence type="ECO:0000256" key="6">
    <source>
        <dbReference type="SAM" id="SignalP"/>
    </source>
</evidence>
<evidence type="ECO:0000313" key="8">
    <source>
        <dbReference type="EMBL" id="MER6984817.1"/>
    </source>
</evidence>
<keyword evidence="5" id="KW-0482">Metalloprotease</keyword>
<keyword evidence="2" id="KW-0479">Metal-binding</keyword>
<comment type="caution">
    <text evidence="8">The sequence shown here is derived from an EMBL/GenBank/DDBJ whole genome shotgun (WGS) entry which is preliminary data.</text>
</comment>
<dbReference type="Proteomes" id="UP001458415">
    <property type="component" value="Unassembled WGS sequence"/>
</dbReference>
<dbReference type="EMBL" id="JBEPCU010002029">
    <property type="protein sequence ID" value="MER6984817.1"/>
    <property type="molecule type" value="Genomic_DNA"/>
</dbReference>
<dbReference type="PROSITE" id="PS51318">
    <property type="entry name" value="TAT"/>
    <property type="match status" value="1"/>
</dbReference>
<evidence type="ECO:0000256" key="4">
    <source>
        <dbReference type="ARBA" id="ARBA00022833"/>
    </source>
</evidence>
<dbReference type="InterPro" id="IPR006311">
    <property type="entry name" value="TAT_signal"/>
</dbReference>
<dbReference type="Gene3D" id="3.10.450.490">
    <property type="match status" value="1"/>
</dbReference>